<reference evidence="3" key="1">
    <citation type="submission" date="2023-02" db="EMBL/GenBank/DDBJ databases">
        <authorList>
            <person name="Palmer J.M."/>
        </authorList>
    </citation>
    <scope>NUCLEOTIDE SEQUENCE</scope>
    <source>
        <strain evidence="3">FW57</strain>
    </source>
</reference>
<dbReference type="InterPro" id="IPR036291">
    <property type="entry name" value="NAD(P)-bd_dom_sf"/>
</dbReference>
<dbReference type="AlphaFoldDB" id="A0AAD4HYK8"/>
<gene>
    <name evidence="3" type="ORF">NEMBOFW57_008062</name>
</gene>
<sequence>MAGSKILVLGGTGPAGLCLLRELVFRKHEVVVYARTPSKIPKDLASNPLLEIVKGDMDDQAAMSPAMAKSNAVISLLGPDINRDRGIDPTKFSSFYGSCVIPLMKEHGVRRILLMGTISITLPEDRWTFFHSMVVVFMRTLANRLYHTMQNIRTTFEKEASDLDWTIFRIAQIPGESDEESWRRDRDDGEVFAGMIGEKGWTSSNQEVGIGTVAC</sequence>
<dbReference type="GO" id="GO:0016646">
    <property type="term" value="F:oxidoreductase activity, acting on the CH-NH group of donors, NAD or NADP as acceptor"/>
    <property type="evidence" value="ECO:0007669"/>
    <property type="project" value="TreeGrafter"/>
</dbReference>
<accession>A0AAD4HYK8</accession>
<proteinExistence type="inferred from homology"/>
<evidence type="ECO:0000313" key="3">
    <source>
        <dbReference type="EMBL" id="KAG7285768.1"/>
    </source>
</evidence>
<comment type="similarity">
    <text evidence="1">Belongs to the avfA family.</text>
</comment>
<dbReference type="SUPFAM" id="SSF51735">
    <property type="entry name" value="NAD(P)-binding Rossmann-fold domains"/>
    <property type="match status" value="1"/>
</dbReference>
<feature type="domain" description="NAD(P)-binding" evidence="2">
    <location>
        <begin position="10"/>
        <end position="193"/>
    </location>
</feature>
<dbReference type="Proteomes" id="UP001197093">
    <property type="component" value="Unassembled WGS sequence"/>
</dbReference>
<comment type="caution">
    <text evidence="3">The sequence shown here is derived from an EMBL/GenBank/DDBJ whole genome shotgun (WGS) entry which is preliminary data.</text>
</comment>
<dbReference type="InterPro" id="IPR051606">
    <property type="entry name" value="Polyketide_Oxido-like"/>
</dbReference>
<evidence type="ECO:0000259" key="2">
    <source>
        <dbReference type="Pfam" id="PF13460"/>
    </source>
</evidence>
<organism evidence="3 4">
    <name type="scientific">Staphylotrichum longicolle</name>
    <dbReference type="NCBI Taxonomy" id="669026"/>
    <lineage>
        <taxon>Eukaryota</taxon>
        <taxon>Fungi</taxon>
        <taxon>Dikarya</taxon>
        <taxon>Ascomycota</taxon>
        <taxon>Pezizomycotina</taxon>
        <taxon>Sordariomycetes</taxon>
        <taxon>Sordariomycetidae</taxon>
        <taxon>Sordariales</taxon>
        <taxon>Chaetomiaceae</taxon>
        <taxon>Staphylotrichum</taxon>
    </lineage>
</organism>
<evidence type="ECO:0000256" key="1">
    <source>
        <dbReference type="ARBA" id="ARBA00038376"/>
    </source>
</evidence>
<dbReference type="PANTHER" id="PTHR43355">
    <property type="entry name" value="FLAVIN REDUCTASE (NADPH)"/>
    <property type="match status" value="1"/>
</dbReference>
<keyword evidence="4" id="KW-1185">Reference proteome</keyword>
<dbReference type="PANTHER" id="PTHR43355:SF2">
    <property type="entry name" value="FLAVIN REDUCTASE (NADPH)"/>
    <property type="match status" value="1"/>
</dbReference>
<protein>
    <recommendedName>
        <fullName evidence="2">NAD(P)-binding domain-containing protein</fullName>
    </recommendedName>
</protein>
<dbReference type="Pfam" id="PF13460">
    <property type="entry name" value="NAD_binding_10"/>
    <property type="match status" value="1"/>
</dbReference>
<dbReference type="Gene3D" id="3.40.50.720">
    <property type="entry name" value="NAD(P)-binding Rossmann-like Domain"/>
    <property type="match status" value="1"/>
</dbReference>
<dbReference type="InterPro" id="IPR016040">
    <property type="entry name" value="NAD(P)-bd_dom"/>
</dbReference>
<dbReference type="EMBL" id="JAHCVI010000004">
    <property type="protein sequence ID" value="KAG7285768.1"/>
    <property type="molecule type" value="Genomic_DNA"/>
</dbReference>
<name>A0AAD4HYK8_9PEZI</name>
<evidence type="ECO:0000313" key="4">
    <source>
        <dbReference type="Proteomes" id="UP001197093"/>
    </source>
</evidence>